<dbReference type="RefSeq" id="WP_238466475.1">
    <property type="nucleotide sequence ID" value="NZ_JAKLJA010000025.1"/>
</dbReference>
<accession>A0A9X1RUU6</accession>
<comment type="similarity">
    <text evidence="1">Belongs to the UPF0337 (CsbD) family.</text>
</comment>
<evidence type="ECO:0000313" key="4">
    <source>
        <dbReference type="Proteomes" id="UP001139308"/>
    </source>
</evidence>
<dbReference type="InterPro" id="IPR036629">
    <property type="entry name" value="YjbJ_sf"/>
</dbReference>
<dbReference type="Pfam" id="PF05532">
    <property type="entry name" value="CsbD"/>
    <property type="match status" value="1"/>
</dbReference>
<feature type="domain" description="CsbD-like" evidence="2">
    <location>
        <begin position="4"/>
        <end position="55"/>
    </location>
</feature>
<keyword evidence="4" id="KW-1185">Reference proteome</keyword>
<dbReference type="AlphaFoldDB" id="A0A9X1RUU6"/>
<protein>
    <submittedName>
        <fullName evidence="3">CsbD family protein</fullName>
    </submittedName>
</protein>
<dbReference type="SUPFAM" id="SSF69047">
    <property type="entry name" value="Hypothetical protein YjbJ"/>
    <property type="match status" value="1"/>
</dbReference>
<comment type="caution">
    <text evidence="3">The sequence shown here is derived from an EMBL/GenBank/DDBJ whole genome shotgun (WGS) entry which is preliminary data.</text>
</comment>
<evidence type="ECO:0000313" key="3">
    <source>
        <dbReference type="EMBL" id="MCG5076551.1"/>
    </source>
</evidence>
<proteinExistence type="inferred from homology"/>
<dbReference type="Gene3D" id="1.10.1470.10">
    <property type="entry name" value="YjbJ"/>
    <property type="match status" value="1"/>
</dbReference>
<dbReference type="EMBL" id="JAKLJA010000025">
    <property type="protein sequence ID" value="MCG5076551.1"/>
    <property type="molecule type" value="Genomic_DNA"/>
</dbReference>
<name>A0A9X1RUU6_9BURK</name>
<evidence type="ECO:0000256" key="1">
    <source>
        <dbReference type="ARBA" id="ARBA00009129"/>
    </source>
</evidence>
<dbReference type="InterPro" id="IPR008462">
    <property type="entry name" value="CsbD"/>
</dbReference>
<organism evidence="3 4">
    <name type="scientific">Paraburkholderia tagetis</name>
    <dbReference type="NCBI Taxonomy" id="2913261"/>
    <lineage>
        <taxon>Bacteria</taxon>
        <taxon>Pseudomonadati</taxon>
        <taxon>Pseudomonadota</taxon>
        <taxon>Betaproteobacteria</taxon>
        <taxon>Burkholderiales</taxon>
        <taxon>Burkholderiaceae</taxon>
        <taxon>Paraburkholderia</taxon>
    </lineage>
</organism>
<dbReference type="Proteomes" id="UP001139308">
    <property type="component" value="Unassembled WGS sequence"/>
</dbReference>
<sequence length="58" mass="6323">MNKDQVKGRIKVAKGKLEEVVGKATGNKTTNLKGRVEQVVGKTQAAYGDAKEQLRKQP</sequence>
<gene>
    <name evidence="3" type="ORF">L5014_24830</name>
</gene>
<reference evidence="3" key="1">
    <citation type="submission" date="2022-01" db="EMBL/GenBank/DDBJ databases">
        <title>Genome sequence and assembly of Parabukholderia sp. RG36.</title>
        <authorList>
            <person name="Chhetri G."/>
        </authorList>
    </citation>
    <scope>NUCLEOTIDE SEQUENCE</scope>
    <source>
        <strain evidence="3">RG36</strain>
    </source>
</reference>
<evidence type="ECO:0000259" key="2">
    <source>
        <dbReference type="Pfam" id="PF05532"/>
    </source>
</evidence>